<dbReference type="SUPFAM" id="SSF56436">
    <property type="entry name" value="C-type lectin-like"/>
    <property type="match status" value="1"/>
</dbReference>
<feature type="chain" id="PRO_5046285624" evidence="1">
    <location>
        <begin position="22"/>
        <end position="320"/>
    </location>
</feature>
<organism evidence="3 4">
    <name type="scientific">Ruegeria haliotis</name>
    <dbReference type="NCBI Taxonomy" id="2747601"/>
    <lineage>
        <taxon>Bacteria</taxon>
        <taxon>Pseudomonadati</taxon>
        <taxon>Pseudomonadota</taxon>
        <taxon>Alphaproteobacteria</taxon>
        <taxon>Rhodobacterales</taxon>
        <taxon>Roseobacteraceae</taxon>
        <taxon>Ruegeria</taxon>
    </lineage>
</organism>
<dbReference type="EMBL" id="JABXWT010000004">
    <property type="protein sequence ID" value="NVO56241.1"/>
    <property type="molecule type" value="Genomic_DNA"/>
</dbReference>
<evidence type="ECO:0000259" key="2">
    <source>
        <dbReference type="Pfam" id="PF03781"/>
    </source>
</evidence>
<feature type="signal peptide" evidence="1">
    <location>
        <begin position="1"/>
        <end position="21"/>
    </location>
</feature>
<evidence type="ECO:0000313" key="3">
    <source>
        <dbReference type="EMBL" id="NVO56241.1"/>
    </source>
</evidence>
<dbReference type="Proteomes" id="UP000630805">
    <property type="component" value="Unassembled WGS sequence"/>
</dbReference>
<dbReference type="Gene3D" id="3.90.1580.10">
    <property type="entry name" value="paralog of FGE (formylglycine-generating enzyme)"/>
    <property type="match status" value="1"/>
</dbReference>
<gene>
    <name evidence="3" type="ORF">HW561_10610</name>
</gene>
<dbReference type="InterPro" id="IPR005532">
    <property type="entry name" value="SUMF_dom"/>
</dbReference>
<comment type="caution">
    <text evidence="3">The sequence shown here is derived from an EMBL/GenBank/DDBJ whole genome shotgun (WGS) entry which is preliminary data.</text>
</comment>
<sequence length="320" mass="35292">MKLKIAALTGALQVVALPVAAEYLLTDGTEVAPLEMFQECGVCPEMIALPLGQFLMGGSPGESRRNFHFDGSGNMRLATSEDPYIAHHEGPVHSVTVDIPFAMGRNEVTHDQWMACVNDDGCNGHIPQDYVLVPREPRAKATGSFPVIDVSYIDALTYTEWLNEKVGAQVYRLPTEAEWEYAARAGTQTPFAQGEEITTDQANFLGSSTEEMLGEERPELLSRDKPVRVNELDAANNWGLRHMSGNVAERTLSCRTESHAGWATTSVYHEMARLPECKNRVTRGGAYWAAMDFSRVAARGSARPSTRTTKAGFRILRELK</sequence>
<dbReference type="InterPro" id="IPR016187">
    <property type="entry name" value="CTDL_fold"/>
</dbReference>
<name>A0ABX2PS65_9RHOB</name>
<keyword evidence="4" id="KW-1185">Reference proteome</keyword>
<proteinExistence type="predicted"/>
<dbReference type="InterPro" id="IPR051043">
    <property type="entry name" value="Sulfatase_Mod_Factor_Kinase"/>
</dbReference>
<keyword evidence="1" id="KW-0732">Signal</keyword>
<protein>
    <submittedName>
        <fullName evidence="3">Formylglycine-generating enzyme family protein</fullName>
    </submittedName>
</protein>
<dbReference type="Pfam" id="PF03781">
    <property type="entry name" value="FGE-sulfatase"/>
    <property type="match status" value="1"/>
</dbReference>
<dbReference type="InterPro" id="IPR042095">
    <property type="entry name" value="SUMF_sf"/>
</dbReference>
<accession>A0ABX2PS65</accession>
<evidence type="ECO:0000313" key="4">
    <source>
        <dbReference type="Proteomes" id="UP000630805"/>
    </source>
</evidence>
<dbReference type="PANTHER" id="PTHR23150:SF35">
    <property type="entry name" value="BLL6746 PROTEIN"/>
    <property type="match status" value="1"/>
</dbReference>
<dbReference type="RefSeq" id="WP_176864500.1">
    <property type="nucleotide sequence ID" value="NZ_JABXWT010000004.1"/>
</dbReference>
<reference evidence="3 4" key="1">
    <citation type="submission" date="2020-06" db="EMBL/GenBank/DDBJ databases">
        <authorList>
            <person name="Cao W.R."/>
        </authorList>
    </citation>
    <scope>NUCLEOTIDE SEQUENCE [LARGE SCALE GENOMIC DNA]</scope>
    <source>
        <strain evidence="3 4">B1Z28</strain>
    </source>
</reference>
<dbReference type="PANTHER" id="PTHR23150">
    <property type="entry name" value="SULFATASE MODIFYING FACTOR 1, 2"/>
    <property type="match status" value="1"/>
</dbReference>
<evidence type="ECO:0000256" key="1">
    <source>
        <dbReference type="SAM" id="SignalP"/>
    </source>
</evidence>
<feature type="domain" description="Sulfatase-modifying factor enzyme-like" evidence="2">
    <location>
        <begin position="43"/>
        <end position="317"/>
    </location>
</feature>